<name>A0ACC2P054_9HYME</name>
<protein>
    <submittedName>
        <fullName evidence="1">Uncharacterized protein</fullName>
    </submittedName>
</protein>
<organism evidence="1 2">
    <name type="scientific">Eretmocerus hayati</name>
    <dbReference type="NCBI Taxonomy" id="131215"/>
    <lineage>
        <taxon>Eukaryota</taxon>
        <taxon>Metazoa</taxon>
        <taxon>Ecdysozoa</taxon>
        <taxon>Arthropoda</taxon>
        <taxon>Hexapoda</taxon>
        <taxon>Insecta</taxon>
        <taxon>Pterygota</taxon>
        <taxon>Neoptera</taxon>
        <taxon>Endopterygota</taxon>
        <taxon>Hymenoptera</taxon>
        <taxon>Apocrita</taxon>
        <taxon>Proctotrupomorpha</taxon>
        <taxon>Chalcidoidea</taxon>
        <taxon>Aphelinidae</taxon>
        <taxon>Aphelininae</taxon>
        <taxon>Eretmocerus</taxon>
    </lineage>
</organism>
<sequence length="206" mass="24160">MAQSSQDIRFDDDIEILDLSKKYDAPQKDDSGHIANHPPLKDITLDENSCTPPVVEEKAFEEIFKVPEEVTKKKSRKAENCPPAHFCEELVEIAEAEEKEKKLREKQVQLNKEKREKNRLMKERETSTNKSFKERKTSLQEKKKELSDQMKAIKIEMKTPEGKVKVKDLELNLHDLKMKSGDIRRKMNLSEMERLQIQIKVKQEKI</sequence>
<evidence type="ECO:0000313" key="1">
    <source>
        <dbReference type="EMBL" id="KAJ8675904.1"/>
    </source>
</evidence>
<keyword evidence="2" id="KW-1185">Reference proteome</keyword>
<comment type="caution">
    <text evidence="1">The sequence shown here is derived from an EMBL/GenBank/DDBJ whole genome shotgun (WGS) entry which is preliminary data.</text>
</comment>
<proteinExistence type="predicted"/>
<dbReference type="EMBL" id="CM056742">
    <property type="protein sequence ID" value="KAJ8675904.1"/>
    <property type="molecule type" value="Genomic_DNA"/>
</dbReference>
<accession>A0ACC2P054</accession>
<evidence type="ECO:0000313" key="2">
    <source>
        <dbReference type="Proteomes" id="UP001239111"/>
    </source>
</evidence>
<dbReference type="Proteomes" id="UP001239111">
    <property type="component" value="Chromosome 2"/>
</dbReference>
<gene>
    <name evidence="1" type="ORF">QAD02_011690</name>
</gene>
<reference evidence="1" key="1">
    <citation type="submission" date="2023-04" db="EMBL/GenBank/DDBJ databases">
        <title>A chromosome-level genome assembly of the parasitoid wasp Eretmocerus hayati.</title>
        <authorList>
            <person name="Zhong Y."/>
            <person name="Liu S."/>
            <person name="Liu Y."/>
        </authorList>
    </citation>
    <scope>NUCLEOTIDE SEQUENCE</scope>
    <source>
        <strain evidence="1">ZJU_SS_LIU_2023</strain>
    </source>
</reference>